<dbReference type="RefSeq" id="WP_337705440.1">
    <property type="nucleotide sequence ID" value="NZ_JBBEGM010000010.1"/>
</dbReference>
<feature type="domain" description="Luciferase-like" evidence="1">
    <location>
        <begin position="43"/>
        <end position="342"/>
    </location>
</feature>
<comment type="caution">
    <text evidence="2">The sequence shown here is derived from an EMBL/GenBank/DDBJ whole genome shotgun (WGS) entry which is preliminary data.</text>
</comment>
<dbReference type="InterPro" id="IPR050766">
    <property type="entry name" value="Bact_Lucif_Oxidored"/>
</dbReference>
<dbReference type="Proteomes" id="UP001369736">
    <property type="component" value="Unassembled WGS sequence"/>
</dbReference>
<evidence type="ECO:0000259" key="1">
    <source>
        <dbReference type="Pfam" id="PF00296"/>
    </source>
</evidence>
<dbReference type="EMBL" id="JBBEGM010000010">
    <property type="protein sequence ID" value="MEJ2864073.1"/>
    <property type="molecule type" value="Genomic_DNA"/>
</dbReference>
<dbReference type="Gene3D" id="3.20.20.30">
    <property type="entry name" value="Luciferase-like domain"/>
    <property type="match status" value="1"/>
</dbReference>
<keyword evidence="2" id="KW-0560">Oxidoreductase</keyword>
<dbReference type="PANTHER" id="PTHR30137:SF6">
    <property type="entry name" value="LUCIFERASE-LIKE MONOOXYGENASE"/>
    <property type="match status" value="1"/>
</dbReference>
<dbReference type="PANTHER" id="PTHR30137">
    <property type="entry name" value="LUCIFERASE-LIKE MONOOXYGENASE"/>
    <property type="match status" value="1"/>
</dbReference>
<sequence>MLLHGSGSLPTPGTFSSLDSDFEEAVAVHVGMGLFFQALEEGRDDHDVVRGGLALADQAEPRGFGSIWTAEHHFTRYHMMPNPAQLLTWLAGRTTHARLGTMVMVLPWHDPVRVAEEIAWLDSVSGGRVVLGLGRGLGSVEFDGFRLEMGESRQRFVEYATAISGAFESGAIEADGELYRQPRAELHPPAFTTFRGRTYASAVSPESARIMATLGYGLMLIAQKPWEVTVRETAEYRELFRGIHGADPPAPVLVNFTTVDPDPARARDLHDEYATAYARSTIDHYGFTDERLEHVPGYEYYAGLRRNITRHGLPAFNRFLADLQMGGTPDDLVEQTVERVRALDAGGVVNLFAFGGMPQHVAQRALDVYADRVLPKLAAVDPHRDIAGQRA</sequence>
<proteinExistence type="predicted"/>
<dbReference type="SUPFAM" id="SSF51679">
    <property type="entry name" value="Bacterial luciferase-like"/>
    <property type="match status" value="1"/>
</dbReference>
<organism evidence="2 3">
    <name type="scientific">Actinomycetospora flava</name>
    <dbReference type="NCBI Taxonomy" id="3129232"/>
    <lineage>
        <taxon>Bacteria</taxon>
        <taxon>Bacillati</taxon>
        <taxon>Actinomycetota</taxon>
        <taxon>Actinomycetes</taxon>
        <taxon>Pseudonocardiales</taxon>
        <taxon>Pseudonocardiaceae</taxon>
        <taxon>Actinomycetospora</taxon>
    </lineage>
</organism>
<keyword evidence="3" id="KW-1185">Reference proteome</keyword>
<evidence type="ECO:0000313" key="3">
    <source>
        <dbReference type="Proteomes" id="UP001369736"/>
    </source>
</evidence>
<name>A0ABU8MB20_9PSEU</name>
<protein>
    <submittedName>
        <fullName evidence="2">LLM class flavin-dependent oxidoreductase</fullName>
        <ecNumber evidence="2">1.-.-.-</ecNumber>
    </submittedName>
</protein>
<dbReference type="InterPro" id="IPR036661">
    <property type="entry name" value="Luciferase-like_sf"/>
</dbReference>
<dbReference type="InterPro" id="IPR011251">
    <property type="entry name" value="Luciferase-like_dom"/>
</dbReference>
<dbReference type="GO" id="GO:0016491">
    <property type="term" value="F:oxidoreductase activity"/>
    <property type="evidence" value="ECO:0007669"/>
    <property type="project" value="UniProtKB-KW"/>
</dbReference>
<dbReference type="Pfam" id="PF00296">
    <property type="entry name" value="Bac_luciferase"/>
    <property type="match status" value="1"/>
</dbReference>
<evidence type="ECO:0000313" key="2">
    <source>
        <dbReference type="EMBL" id="MEJ2864073.1"/>
    </source>
</evidence>
<reference evidence="2 3" key="1">
    <citation type="submission" date="2024-03" db="EMBL/GenBank/DDBJ databases">
        <title>Actinomycetospora sp. OC33-EN07, a novel actinomycete isolated from wild orchid (Aerides multiflora).</title>
        <authorList>
            <person name="Suriyachadkun C."/>
        </authorList>
    </citation>
    <scope>NUCLEOTIDE SEQUENCE [LARGE SCALE GENOMIC DNA]</scope>
    <source>
        <strain evidence="2 3">OC33-EN07</strain>
    </source>
</reference>
<dbReference type="EC" id="1.-.-.-" evidence="2"/>
<gene>
    <name evidence="2" type="ORF">WCD58_23155</name>
</gene>
<accession>A0ABU8MB20</accession>